<reference evidence="3 4" key="1">
    <citation type="submission" date="2023-10" db="EMBL/GenBank/DDBJ databases">
        <title>Genomes of two closely related lineages of the louse Polyplax serrata with different host specificities.</title>
        <authorList>
            <person name="Martinu J."/>
            <person name="Tarabai H."/>
            <person name="Stefka J."/>
            <person name="Hypsa V."/>
        </authorList>
    </citation>
    <scope>NUCLEOTIDE SEQUENCE [LARGE SCALE GENOMIC DNA]</scope>
    <source>
        <strain evidence="3">HR10_N</strain>
    </source>
</reference>
<dbReference type="GO" id="GO:0001522">
    <property type="term" value="P:pseudouridine synthesis"/>
    <property type="evidence" value="ECO:0007669"/>
    <property type="project" value="InterPro"/>
</dbReference>
<dbReference type="SUPFAM" id="SSF55120">
    <property type="entry name" value="Pseudouridine synthase"/>
    <property type="match status" value="1"/>
</dbReference>
<evidence type="ECO:0000256" key="1">
    <source>
        <dbReference type="ARBA" id="ARBA00008999"/>
    </source>
</evidence>
<sequence length="313" mass="35459">MQKCAEAAWKSLNGVICVYKPSHSSCSYVKNSVISNLCNDLNALQTRPVQNYLEINHTNSDISDISIKVRPSYADNTLCVGPRYQPEDFEVYFTSFLSTLSSGVLGINEGQFLAKKIAKFCQPKCYQVKGILGIATEKFYIDDRVIARAKYHRVTKCLIDKLVASYQASYQNRLFQECNVNPQSQEAYELATSDILLPNETKSPAILGLKCIEFKPPEFTLEVHCIFEKEIFLMNLIHSLGISLKSYATCSGLRCIKNGIFTVEHALLKKQWNLHNISENMELCLNTFEKCNSKKTNFTSTSYSSKAEFHMKN</sequence>
<dbReference type="GO" id="GO:0009982">
    <property type="term" value="F:pseudouridine synthase activity"/>
    <property type="evidence" value="ECO:0007669"/>
    <property type="project" value="InterPro"/>
</dbReference>
<dbReference type="PANTHER" id="PTHR13195">
    <property type="entry name" value="PSEUDOURIDINE SYNTHASE-RELATED"/>
    <property type="match status" value="1"/>
</dbReference>
<name>A0AAN8PHF8_POLSC</name>
<proteinExistence type="inferred from homology"/>
<evidence type="ECO:0000259" key="2">
    <source>
        <dbReference type="Pfam" id="PF01509"/>
    </source>
</evidence>
<gene>
    <name evidence="3" type="ORF">RUM43_013856</name>
</gene>
<comment type="caution">
    <text evidence="3">The sequence shown here is derived from an EMBL/GenBank/DDBJ whole genome shotgun (WGS) entry which is preliminary data.</text>
</comment>
<feature type="domain" description="Pseudouridine synthase II N-terminal" evidence="2">
    <location>
        <begin position="99"/>
        <end position="225"/>
    </location>
</feature>
<dbReference type="EMBL" id="JAWJWE010000008">
    <property type="protein sequence ID" value="KAK6631792.1"/>
    <property type="molecule type" value="Genomic_DNA"/>
</dbReference>
<accession>A0AAN8PHF8</accession>
<dbReference type="GO" id="GO:0006396">
    <property type="term" value="P:RNA processing"/>
    <property type="evidence" value="ECO:0007669"/>
    <property type="project" value="InterPro"/>
</dbReference>
<dbReference type="InterPro" id="IPR039048">
    <property type="entry name" value="Trub2"/>
</dbReference>
<dbReference type="Pfam" id="PF01509">
    <property type="entry name" value="TruB_N"/>
    <property type="match status" value="1"/>
</dbReference>
<dbReference type="PANTHER" id="PTHR13195:SF0">
    <property type="entry name" value="PSEUDOURIDYLATE SYNTHASE TRUB2, MITOCHONDRIAL"/>
    <property type="match status" value="1"/>
</dbReference>
<protein>
    <recommendedName>
        <fullName evidence="2">Pseudouridine synthase II N-terminal domain-containing protein</fullName>
    </recommendedName>
</protein>
<evidence type="ECO:0000313" key="3">
    <source>
        <dbReference type="EMBL" id="KAK6631792.1"/>
    </source>
</evidence>
<evidence type="ECO:0000313" key="4">
    <source>
        <dbReference type="Proteomes" id="UP001372834"/>
    </source>
</evidence>
<organism evidence="3 4">
    <name type="scientific">Polyplax serrata</name>
    <name type="common">Common mouse louse</name>
    <dbReference type="NCBI Taxonomy" id="468196"/>
    <lineage>
        <taxon>Eukaryota</taxon>
        <taxon>Metazoa</taxon>
        <taxon>Ecdysozoa</taxon>
        <taxon>Arthropoda</taxon>
        <taxon>Hexapoda</taxon>
        <taxon>Insecta</taxon>
        <taxon>Pterygota</taxon>
        <taxon>Neoptera</taxon>
        <taxon>Paraneoptera</taxon>
        <taxon>Psocodea</taxon>
        <taxon>Troctomorpha</taxon>
        <taxon>Phthiraptera</taxon>
        <taxon>Anoplura</taxon>
        <taxon>Polyplacidae</taxon>
        <taxon>Polyplax</taxon>
    </lineage>
</organism>
<dbReference type="GO" id="GO:0003723">
    <property type="term" value="F:RNA binding"/>
    <property type="evidence" value="ECO:0007669"/>
    <property type="project" value="InterPro"/>
</dbReference>
<dbReference type="Gene3D" id="3.30.2350.10">
    <property type="entry name" value="Pseudouridine synthase"/>
    <property type="match status" value="1"/>
</dbReference>
<dbReference type="InterPro" id="IPR020103">
    <property type="entry name" value="PsdUridine_synth_cat_dom_sf"/>
</dbReference>
<dbReference type="Proteomes" id="UP001372834">
    <property type="component" value="Unassembled WGS sequence"/>
</dbReference>
<dbReference type="AlphaFoldDB" id="A0AAN8PHF8"/>
<dbReference type="InterPro" id="IPR002501">
    <property type="entry name" value="PsdUridine_synth_N"/>
</dbReference>
<comment type="similarity">
    <text evidence="1">Belongs to the pseudouridine synthase TruB family.</text>
</comment>